<sequence>MQLTSTIVATVGFLLPWLSAADLVPGTYYKCEGLPNLSNVGVIDVTESEIFFYFEALPYWGANAALYGPYSYEVFFGSLVATQFPTGDIIFSRASLGGLTSNSLTSIAVDSQGRLMMRHLEIHSGSIQFYCRR</sequence>
<protein>
    <submittedName>
        <fullName evidence="2">Uncharacterized protein</fullName>
    </submittedName>
</protein>
<organism evidence="2 3">
    <name type="scientific">Perkinsus olseni</name>
    <name type="common">Perkinsus atlanticus</name>
    <dbReference type="NCBI Taxonomy" id="32597"/>
    <lineage>
        <taxon>Eukaryota</taxon>
        <taxon>Sar</taxon>
        <taxon>Alveolata</taxon>
        <taxon>Perkinsozoa</taxon>
        <taxon>Perkinsea</taxon>
        <taxon>Perkinsida</taxon>
        <taxon>Perkinsidae</taxon>
        <taxon>Perkinsus</taxon>
    </lineage>
</organism>
<name>A0A7J6P9Z7_PEROL</name>
<feature type="chain" id="PRO_5029524498" evidence="1">
    <location>
        <begin position="22"/>
        <end position="133"/>
    </location>
</feature>
<reference evidence="2 3" key="1">
    <citation type="submission" date="2020-04" db="EMBL/GenBank/DDBJ databases">
        <title>Perkinsus olseni comparative genomics.</title>
        <authorList>
            <person name="Bogema D.R."/>
        </authorList>
    </citation>
    <scope>NUCLEOTIDE SEQUENCE [LARGE SCALE GENOMIC DNA]</scope>
    <source>
        <strain evidence="2">00978-12</strain>
    </source>
</reference>
<evidence type="ECO:0000313" key="2">
    <source>
        <dbReference type="EMBL" id="KAF4692882.1"/>
    </source>
</evidence>
<keyword evidence="1" id="KW-0732">Signal</keyword>
<accession>A0A7J6P9Z7</accession>
<evidence type="ECO:0000256" key="1">
    <source>
        <dbReference type="SAM" id="SignalP"/>
    </source>
</evidence>
<comment type="caution">
    <text evidence="2">The sequence shown here is derived from an EMBL/GenBank/DDBJ whole genome shotgun (WGS) entry which is preliminary data.</text>
</comment>
<proteinExistence type="predicted"/>
<dbReference type="EMBL" id="JABANP010000053">
    <property type="protein sequence ID" value="KAF4692882.1"/>
    <property type="molecule type" value="Genomic_DNA"/>
</dbReference>
<gene>
    <name evidence="2" type="ORF">FOZ60_012384</name>
</gene>
<dbReference type="Proteomes" id="UP000541610">
    <property type="component" value="Unassembled WGS sequence"/>
</dbReference>
<evidence type="ECO:0000313" key="3">
    <source>
        <dbReference type="Proteomes" id="UP000541610"/>
    </source>
</evidence>
<feature type="signal peptide" evidence="1">
    <location>
        <begin position="1"/>
        <end position="21"/>
    </location>
</feature>
<dbReference type="AlphaFoldDB" id="A0A7J6P9Z7"/>